<dbReference type="RefSeq" id="WP_146445073.1">
    <property type="nucleotide sequence ID" value="NZ_SJPR01000002.1"/>
</dbReference>
<evidence type="ECO:0000256" key="2">
    <source>
        <dbReference type="SAM" id="SignalP"/>
    </source>
</evidence>
<feature type="chain" id="PRO_5022659743" evidence="2">
    <location>
        <begin position="20"/>
        <end position="82"/>
    </location>
</feature>
<dbReference type="OrthoDB" id="267579at2"/>
<organism evidence="3 4">
    <name type="scientific">Botrimarina colliarenosi</name>
    <dbReference type="NCBI Taxonomy" id="2528001"/>
    <lineage>
        <taxon>Bacteria</taxon>
        <taxon>Pseudomonadati</taxon>
        <taxon>Planctomycetota</taxon>
        <taxon>Planctomycetia</taxon>
        <taxon>Pirellulales</taxon>
        <taxon>Lacipirellulaceae</taxon>
        <taxon>Botrimarina</taxon>
    </lineage>
</organism>
<feature type="signal peptide" evidence="2">
    <location>
        <begin position="1"/>
        <end position="19"/>
    </location>
</feature>
<name>A0A5C6AIY5_9BACT</name>
<evidence type="ECO:0000313" key="3">
    <source>
        <dbReference type="EMBL" id="TWT98203.1"/>
    </source>
</evidence>
<reference evidence="3 4" key="1">
    <citation type="submission" date="2019-02" db="EMBL/GenBank/DDBJ databases">
        <title>Deep-cultivation of Planctomycetes and their phenomic and genomic characterization uncovers novel biology.</title>
        <authorList>
            <person name="Wiegand S."/>
            <person name="Jogler M."/>
            <person name="Boedeker C."/>
            <person name="Pinto D."/>
            <person name="Vollmers J."/>
            <person name="Rivas-Marin E."/>
            <person name="Kohn T."/>
            <person name="Peeters S.H."/>
            <person name="Heuer A."/>
            <person name="Rast P."/>
            <person name="Oberbeckmann S."/>
            <person name="Bunk B."/>
            <person name="Jeske O."/>
            <person name="Meyerdierks A."/>
            <person name="Storesund J.E."/>
            <person name="Kallscheuer N."/>
            <person name="Luecker S."/>
            <person name="Lage O.M."/>
            <person name="Pohl T."/>
            <person name="Merkel B.J."/>
            <person name="Hornburger P."/>
            <person name="Mueller R.-W."/>
            <person name="Bruemmer F."/>
            <person name="Labrenz M."/>
            <person name="Spormann A.M."/>
            <person name="Op Den Camp H."/>
            <person name="Overmann J."/>
            <person name="Amann R."/>
            <person name="Jetten M.S.M."/>
            <person name="Mascher T."/>
            <person name="Medema M.H."/>
            <person name="Devos D.P."/>
            <person name="Kaster A.-K."/>
            <person name="Ovreas L."/>
            <person name="Rohde M."/>
            <person name="Galperin M.Y."/>
            <person name="Jogler C."/>
        </authorList>
    </citation>
    <scope>NUCLEOTIDE SEQUENCE [LARGE SCALE GENOMIC DNA]</scope>
    <source>
        <strain evidence="3 4">Pla108</strain>
    </source>
</reference>
<keyword evidence="2" id="KW-0732">Signal</keyword>
<feature type="region of interest" description="Disordered" evidence="1">
    <location>
        <begin position="55"/>
        <end position="82"/>
    </location>
</feature>
<evidence type="ECO:0000256" key="1">
    <source>
        <dbReference type="SAM" id="MobiDB-lite"/>
    </source>
</evidence>
<evidence type="ECO:0000313" key="4">
    <source>
        <dbReference type="Proteomes" id="UP000317421"/>
    </source>
</evidence>
<sequence length="82" mass="9198" precursor="true">MTHRLFAVGFLLTASIAQAWSEGGHHLISPLAYDLLEEADQVKLVKLLAEHPRYAEDFTPPPKNPRRDPLAGGLSRLLARRR</sequence>
<comment type="caution">
    <text evidence="3">The sequence shown here is derived from an EMBL/GenBank/DDBJ whole genome shotgun (WGS) entry which is preliminary data.</text>
</comment>
<protein>
    <submittedName>
        <fullName evidence="3">Uncharacterized protein</fullName>
    </submittedName>
</protein>
<keyword evidence="4" id="KW-1185">Reference proteome</keyword>
<gene>
    <name evidence="3" type="ORF">Pla108_23610</name>
</gene>
<dbReference type="Proteomes" id="UP000317421">
    <property type="component" value="Unassembled WGS sequence"/>
</dbReference>
<accession>A0A5C6AIY5</accession>
<proteinExistence type="predicted"/>
<feature type="compositionally biased region" description="Low complexity" evidence="1">
    <location>
        <begin position="70"/>
        <end position="82"/>
    </location>
</feature>
<dbReference type="EMBL" id="SJPR01000002">
    <property type="protein sequence ID" value="TWT98203.1"/>
    <property type="molecule type" value="Genomic_DNA"/>
</dbReference>
<dbReference type="AlphaFoldDB" id="A0A5C6AIY5"/>